<keyword evidence="3" id="KW-0804">Transcription</keyword>
<dbReference type="GO" id="GO:0003677">
    <property type="term" value="F:DNA binding"/>
    <property type="evidence" value="ECO:0007669"/>
    <property type="project" value="UniProtKB-KW"/>
</dbReference>
<dbReference type="PANTHER" id="PTHR30136:SF35">
    <property type="entry name" value="HTH-TYPE TRANSCRIPTIONAL REGULATOR RV1719"/>
    <property type="match status" value="1"/>
</dbReference>
<organism evidence="6 7">
    <name type="scientific">Natrarchaeobius halalkaliphilus</name>
    <dbReference type="NCBI Taxonomy" id="1679091"/>
    <lineage>
        <taxon>Archaea</taxon>
        <taxon>Methanobacteriati</taxon>
        <taxon>Methanobacteriota</taxon>
        <taxon>Stenosarchaea group</taxon>
        <taxon>Halobacteria</taxon>
        <taxon>Halobacteriales</taxon>
        <taxon>Natrialbaceae</taxon>
        <taxon>Natrarchaeobius</taxon>
    </lineage>
</organism>
<proteinExistence type="predicted"/>
<dbReference type="PROSITE" id="PS51078">
    <property type="entry name" value="ICLR_ED"/>
    <property type="match status" value="1"/>
</dbReference>
<dbReference type="InterPro" id="IPR036388">
    <property type="entry name" value="WH-like_DNA-bd_sf"/>
</dbReference>
<dbReference type="EMBL" id="REFY01000005">
    <property type="protein sequence ID" value="RQG87989.1"/>
    <property type="molecule type" value="Genomic_DNA"/>
</dbReference>
<evidence type="ECO:0000259" key="4">
    <source>
        <dbReference type="PROSITE" id="PS51077"/>
    </source>
</evidence>
<dbReference type="SUPFAM" id="SSF55781">
    <property type="entry name" value="GAF domain-like"/>
    <property type="match status" value="1"/>
</dbReference>
<evidence type="ECO:0000256" key="3">
    <source>
        <dbReference type="ARBA" id="ARBA00023163"/>
    </source>
</evidence>
<protein>
    <submittedName>
        <fullName evidence="6">IclR family transcriptional regulator</fullName>
    </submittedName>
</protein>
<feature type="domain" description="IclR-ED" evidence="5">
    <location>
        <begin position="70"/>
        <end position="263"/>
    </location>
</feature>
<evidence type="ECO:0000313" key="6">
    <source>
        <dbReference type="EMBL" id="RQG87989.1"/>
    </source>
</evidence>
<dbReference type="GO" id="GO:0003700">
    <property type="term" value="F:DNA-binding transcription factor activity"/>
    <property type="evidence" value="ECO:0007669"/>
    <property type="project" value="TreeGrafter"/>
</dbReference>
<dbReference type="Pfam" id="PF01614">
    <property type="entry name" value="IclR_C"/>
    <property type="match status" value="1"/>
</dbReference>
<dbReference type="InterPro" id="IPR036390">
    <property type="entry name" value="WH_DNA-bd_sf"/>
</dbReference>
<reference evidence="6 7" key="1">
    <citation type="submission" date="2018-10" db="EMBL/GenBank/DDBJ databases">
        <title>Natrarchaeobius chitinivorans gen. nov., sp. nov., and Natrarchaeobius haloalkaliphilus sp. nov., alkaliphilic, chitin-utilizing haloarchaea from hypersaline alkaline lakes.</title>
        <authorList>
            <person name="Sorokin D.Y."/>
            <person name="Elcheninov A.G."/>
            <person name="Kostrikina N.A."/>
            <person name="Bale N.J."/>
            <person name="Sinninghe Damste J.S."/>
            <person name="Khijniak T.V."/>
            <person name="Kublanov I.V."/>
            <person name="Toshchakov S.V."/>
        </authorList>
    </citation>
    <scope>NUCLEOTIDE SEQUENCE [LARGE SCALE GENOMIC DNA]</scope>
    <source>
        <strain evidence="6 7">AArcht-Sl</strain>
    </source>
</reference>
<evidence type="ECO:0000313" key="7">
    <source>
        <dbReference type="Proteomes" id="UP000273828"/>
    </source>
</evidence>
<dbReference type="RefSeq" id="WP_124179187.1">
    <property type="nucleotide sequence ID" value="NZ_REFY01000005.1"/>
</dbReference>
<dbReference type="SMART" id="SM00346">
    <property type="entry name" value="HTH_ICLR"/>
    <property type="match status" value="1"/>
</dbReference>
<accession>A0A3N6M5I1</accession>
<keyword evidence="1" id="KW-0805">Transcription regulation</keyword>
<feature type="domain" description="HTH iclR-type" evidence="4">
    <location>
        <begin position="10"/>
        <end position="69"/>
    </location>
</feature>
<evidence type="ECO:0000259" key="5">
    <source>
        <dbReference type="PROSITE" id="PS51078"/>
    </source>
</evidence>
<dbReference type="OrthoDB" id="14763at2157"/>
<evidence type="ECO:0000256" key="2">
    <source>
        <dbReference type="ARBA" id="ARBA00023125"/>
    </source>
</evidence>
<dbReference type="Gene3D" id="1.10.10.10">
    <property type="entry name" value="Winged helix-like DNA-binding domain superfamily/Winged helix DNA-binding domain"/>
    <property type="match status" value="1"/>
</dbReference>
<gene>
    <name evidence="6" type="ORF">EA462_14115</name>
</gene>
<dbReference type="InterPro" id="IPR005471">
    <property type="entry name" value="Tscrpt_reg_IclR_N"/>
</dbReference>
<dbReference type="Gene3D" id="3.30.450.40">
    <property type="match status" value="1"/>
</dbReference>
<sequence length="265" mass="30407">MEHGSRKNELETTHRSLELVETIKRLDGATLAELTNESGLAKSTVFKHLKTLAKSGYLEKEGERYHIGMKFYNLGQYARTRKRAYNLATKTARRLTEETNEEVDVGIENDDRELIIYESYHPEHRYEAGEVQSRNPDYHTGTYYYLHWTAAGKALLAAMPDSHVERIVDRWGLPSRTEQTITEESALYDELETIRDRGYALSDEEFVDGLRAVGRSVCDPTGEVVCAISLFAPAYRMTDDRFTEEIPALLEEATTELEREINPFE</sequence>
<dbReference type="PANTHER" id="PTHR30136">
    <property type="entry name" value="HELIX-TURN-HELIX TRANSCRIPTIONAL REGULATOR, ICLR FAMILY"/>
    <property type="match status" value="1"/>
</dbReference>
<dbReference type="Pfam" id="PF09339">
    <property type="entry name" value="HTH_IclR"/>
    <property type="match status" value="1"/>
</dbReference>
<keyword evidence="7" id="KW-1185">Reference proteome</keyword>
<evidence type="ECO:0000256" key="1">
    <source>
        <dbReference type="ARBA" id="ARBA00023015"/>
    </source>
</evidence>
<dbReference type="PROSITE" id="PS51077">
    <property type="entry name" value="HTH_ICLR"/>
    <property type="match status" value="1"/>
</dbReference>
<keyword evidence="2" id="KW-0238">DNA-binding</keyword>
<dbReference type="Proteomes" id="UP000273828">
    <property type="component" value="Unassembled WGS sequence"/>
</dbReference>
<dbReference type="SUPFAM" id="SSF46785">
    <property type="entry name" value="Winged helix' DNA-binding domain"/>
    <property type="match status" value="1"/>
</dbReference>
<name>A0A3N6M5I1_9EURY</name>
<dbReference type="InterPro" id="IPR014757">
    <property type="entry name" value="Tscrpt_reg_IclR_C"/>
</dbReference>
<comment type="caution">
    <text evidence="6">The sequence shown here is derived from an EMBL/GenBank/DDBJ whole genome shotgun (WGS) entry which is preliminary data.</text>
</comment>
<dbReference type="InterPro" id="IPR050707">
    <property type="entry name" value="HTH_MetabolicPath_Reg"/>
</dbReference>
<dbReference type="InterPro" id="IPR029016">
    <property type="entry name" value="GAF-like_dom_sf"/>
</dbReference>
<dbReference type="GO" id="GO:0045892">
    <property type="term" value="P:negative regulation of DNA-templated transcription"/>
    <property type="evidence" value="ECO:0007669"/>
    <property type="project" value="TreeGrafter"/>
</dbReference>
<dbReference type="AlphaFoldDB" id="A0A3N6M5I1"/>